<dbReference type="EMBL" id="QEXV01000004">
    <property type="protein sequence ID" value="PWE16913.1"/>
    <property type="molecule type" value="Genomic_DNA"/>
</dbReference>
<sequence length="126" mass="13972">MNRTPSIRDLLYAAAWQYLREALRGRAEASVDLDGFADWLADTFGQKPRAPREIVMEVALAFAEIGGERVVVATTPVAGTWISFPSETAFLDLSERLVARYPEIRHAKDFGQAWLKKAFERSGGGA</sequence>
<name>A0A2U2BSC0_9PROT</name>
<evidence type="ECO:0000313" key="2">
    <source>
        <dbReference type="Proteomes" id="UP000245168"/>
    </source>
</evidence>
<dbReference type="Proteomes" id="UP000245168">
    <property type="component" value="Unassembled WGS sequence"/>
</dbReference>
<comment type="caution">
    <text evidence="1">The sequence shown here is derived from an EMBL/GenBank/DDBJ whole genome shotgun (WGS) entry which is preliminary data.</text>
</comment>
<evidence type="ECO:0000313" key="1">
    <source>
        <dbReference type="EMBL" id="PWE16913.1"/>
    </source>
</evidence>
<dbReference type="RefSeq" id="WP_109253136.1">
    <property type="nucleotide sequence ID" value="NZ_QEXV01000004.1"/>
</dbReference>
<proteinExistence type="predicted"/>
<keyword evidence="2" id="KW-1185">Reference proteome</keyword>
<dbReference type="OrthoDB" id="7837485at2"/>
<accession>A0A2U2BSC0</accession>
<dbReference type="AlphaFoldDB" id="A0A2U2BSC0"/>
<gene>
    <name evidence="1" type="ORF">DDZ18_09365</name>
</gene>
<organism evidence="1 2">
    <name type="scientific">Marinicauda salina</name>
    <dbReference type="NCBI Taxonomy" id="2135793"/>
    <lineage>
        <taxon>Bacteria</taxon>
        <taxon>Pseudomonadati</taxon>
        <taxon>Pseudomonadota</taxon>
        <taxon>Alphaproteobacteria</taxon>
        <taxon>Maricaulales</taxon>
        <taxon>Maricaulaceae</taxon>
        <taxon>Marinicauda</taxon>
    </lineage>
</organism>
<reference evidence="2" key="1">
    <citation type="submission" date="2018-05" db="EMBL/GenBank/DDBJ databases">
        <authorList>
            <person name="Liu B.-T."/>
        </authorList>
    </citation>
    <scope>NUCLEOTIDE SEQUENCE [LARGE SCALE GENOMIC DNA]</scope>
    <source>
        <strain evidence="2">WD6-1</strain>
    </source>
</reference>
<protein>
    <submittedName>
        <fullName evidence="1">Uncharacterized protein</fullName>
    </submittedName>
</protein>